<feature type="transmembrane region" description="Helical" evidence="8">
    <location>
        <begin position="231"/>
        <end position="251"/>
    </location>
</feature>
<keyword evidence="3" id="KW-0328">Glycosyltransferase</keyword>
<comment type="caution">
    <text evidence="10">The sequence shown here is derived from an EMBL/GenBank/DDBJ whole genome shotgun (WGS) entry which is preliminary data.</text>
</comment>
<feature type="transmembrane region" description="Helical" evidence="8">
    <location>
        <begin position="191"/>
        <end position="210"/>
    </location>
</feature>
<feature type="transmembrane region" description="Helical" evidence="8">
    <location>
        <begin position="96"/>
        <end position="116"/>
    </location>
</feature>
<dbReference type="InterPro" id="IPR038731">
    <property type="entry name" value="RgtA/B/C-like"/>
</dbReference>
<organism evidence="10 11">
    <name type="scientific">candidate division WOR-1 bacterium RIFCSPHIGHO2_01_FULL_53_15</name>
    <dbReference type="NCBI Taxonomy" id="1802564"/>
    <lineage>
        <taxon>Bacteria</taxon>
        <taxon>Bacillati</taxon>
        <taxon>Saganbacteria</taxon>
    </lineage>
</organism>
<feature type="transmembrane region" description="Helical" evidence="8">
    <location>
        <begin position="6"/>
        <end position="30"/>
    </location>
</feature>
<evidence type="ECO:0000256" key="8">
    <source>
        <dbReference type="SAM" id="Phobius"/>
    </source>
</evidence>
<evidence type="ECO:0000259" key="9">
    <source>
        <dbReference type="Pfam" id="PF13231"/>
    </source>
</evidence>
<evidence type="ECO:0000256" key="2">
    <source>
        <dbReference type="ARBA" id="ARBA00022475"/>
    </source>
</evidence>
<reference evidence="10 11" key="1">
    <citation type="journal article" date="2016" name="Nat. Commun.">
        <title>Thousands of microbial genomes shed light on interconnected biogeochemical processes in an aquifer system.</title>
        <authorList>
            <person name="Anantharaman K."/>
            <person name="Brown C.T."/>
            <person name="Hug L.A."/>
            <person name="Sharon I."/>
            <person name="Castelle C.J."/>
            <person name="Probst A.J."/>
            <person name="Thomas B.C."/>
            <person name="Singh A."/>
            <person name="Wilkins M.J."/>
            <person name="Karaoz U."/>
            <person name="Brodie E.L."/>
            <person name="Williams K.H."/>
            <person name="Hubbard S.S."/>
            <person name="Banfield J.F."/>
        </authorList>
    </citation>
    <scope>NUCLEOTIDE SEQUENCE [LARGE SCALE GENOMIC DNA]</scope>
</reference>
<evidence type="ECO:0000256" key="1">
    <source>
        <dbReference type="ARBA" id="ARBA00004651"/>
    </source>
</evidence>
<feature type="transmembrane region" description="Helical" evidence="8">
    <location>
        <begin position="70"/>
        <end position="90"/>
    </location>
</feature>
<protein>
    <recommendedName>
        <fullName evidence="9">Glycosyltransferase RgtA/B/C/D-like domain-containing protein</fullName>
    </recommendedName>
</protein>
<evidence type="ECO:0000256" key="7">
    <source>
        <dbReference type="ARBA" id="ARBA00023136"/>
    </source>
</evidence>
<comment type="subcellular location">
    <subcellularLocation>
        <location evidence="1">Cell membrane</location>
        <topology evidence="1">Multi-pass membrane protein</topology>
    </subcellularLocation>
</comment>
<gene>
    <name evidence="10" type="ORF">A2625_00440</name>
</gene>
<sequence>MKLTNFQVGLLAAVLLTLAASGIIFFNLILPMDSFHWDESHHGIYGMWLAKDIQNLNLESFLANTHRQTLWPFFHSWLLSIFFLPFGASFAAARSFSLIVFAATVLLMYLIAFQLAEKHGRPTGLLAAALALTSPLMVSFSVQNMLEGLGALEYLLALYLYLRGRENKRWSWPLGLGLVLGVSVVTKYNYAFMMLASFSVVILTELYDLFKAKKEKKKKTAVQAASPFVSWLSRAALVAAPIISISLLWFLTGDTERKYQMLLWSKTEVAEGQGILSGFLTNFLFYPKAIINDYAVSAWLGALILLAILTPVRFRKNRPLYLITWITLLLSIFVIGNKMNRLIYIIAPIFLILAALFLSFLADWLSAKFANRRASYGVVLIMLLLPAGLSLPRLVGIYRGEIDVAHGLSLSRQPERMISVLDFYRQNIPQNRPFSTAISLGNTMSPYVLYFYFNDWQAPFYTAFQAGDPAFTKSDFLITVELADQSKFGVIDDSVNRWNRFLKQMEAAGLISLFKEKDFASIGVKAKIYVRRGVDLLRKE</sequence>
<evidence type="ECO:0000256" key="6">
    <source>
        <dbReference type="ARBA" id="ARBA00022989"/>
    </source>
</evidence>
<feature type="transmembrane region" description="Helical" evidence="8">
    <location>
        <begin position="294"/>
        <end position="312"/>
    </location>
</feature>
<dbReference type="AlphaFoldDB" id="A0A1F4PZ98"/>
<feature type="transmembrane region" description="Helical" evidence="8">
    <location>
        <begin position="169"/>
        <end position="185"/>
    </location>
</feature>
<evidence type="ECO:0000256" key="5">
    <source>
        <dbReference type="ARBA" id="ARBA00022692"/>
    </source>
</evidence>
<dbReference type="GO" id="GO:0016763">
    <property type="term" value="F:pentosyltransferase activity"/>
    <property type="evidence" value="ECO:0007669"/>
    <property type="project" value="TreeGrafter"/>
</dbReference>
<dbReference type="EMBL" id="METM01000032">
    <property type="protein sequence ID" value="OGB88930.1"/>
    <property type="molecule type" value="Genomic_DNA"/>
</dbReference>
<proteinExistence type="predicted"/>
<accession>A0A1F4PZ98</accession>
<feature type="transmembrane region" description="Helical" evidence="8">
    <location>
        <begin position="319"/>
        <end position="336"/>
    </location>
</feature>
<dbReference type="GO" id="GO:0009103">
    <property type="term" value="P:lipopolysaccharide biosynthetic process"/>
    <property type="evidence" value="ECO:0007669"/>
    <property type="project" value="UniProtKB-ARBA"/>
</dbReference>
<evidence type="ECO:0000256" key="3">
    <source>
        <dbReference type="ARBA" id="ARBA00022676"/>
    </source>
</evidence>
<dbReference type="InterPro" id="IPR050297">
    <property type="entry name" value="LipidA_mod_glycosyltrf_83"/>
</dbReference>
<keyword evidence="2" id="KW-1003">Cell membrane</keyword>
<dbReference type="PANTHER" id="PTHR33908:SF11">
    <property type="entry name" value="MEMBRANE PROTEIN"/>
    <property type="match status" value="1"/>
</dbReference>
<keyword evidence="7 8" id="KW-0472">Membrane</keyword>
<name>A0A1F4PZ98_UNCSA</name>
<dbReference type="GO" id="GO:0005886">
    <property type="term" value="C:plasma membrane"/>
    <property type="evidence" value="ECO:0007669"/>
    <property type="project" value="UniProtKB-SubCell"/>
</dbReference>
<evidence type="ECO:0000256" key="4">
    <source>
        <dbReference type="ARBA" id="ARBA00022679"/>
    </source>
</evidence>
<dbReference type="Pfam" id="PF13231">
    <property type="entry name" value="PMT_2"/>
    <property type="match status" value="1"/>
</dbReference>
<feature type="transmembrane region" description="Helical" evidence="8">
    <location>
        <begin position="342"/>
        <end position="362"/>
    </location>
</feature>
<dbReference type="Proteomes" id="UP000178724">
    <property type="component" value="Unassembled WGS sequence"/>
</dbReference>
<dbReference type="PANTHER" id="PTHR33908">
    <property type="entry name" value="MANNOSYLTRANSFERASE YKCB-RELATED"/>
    <property type="match status" value="1"/>
</dbReference>
<keyword evidence="6 8" id="KW-1133">Transmembrane helix</keyword>
<feature type="transmembrane region" description="Helical" evidence="8">
    <location>
        <begin position="374"/>
        <end position="395"/>
    </location>
</feature>
<feature type="domain" description="Glycosyltransferase RgtA/B/C/D-like" evidence="9">
    <location>
        <begin position="72"/>
        <end position="228"/>
    </location>
</feature>
<evidence type="ECO:0000313" key="10">
    <source>
        <dbReference type="EMBL" id="OGB88930.1"/>
    </source>
</evidence>
<evidence type="ECO:0000313" key="11">
    <source>
        <dbReference type="Proteomes" id="UP000178724"/>
    </source>
</evidence>
<keyword evidence="5 8" id="KW-0812">Transmembrane</keyword>
<keyword evidence="4" id="KW-0808">Transferase</keyword>
<feature type="transmembrane region" description="Helical" evidence="8">
    <location>
        <begin position="146"/>
        <end position="162"/>
    </location>
</feature>